<evidence type="ECO:0000313" key="3">
    <source>
        <dbReference type="EMBL" id="MBM3316345.1"/>
    </source>
</evidence>
<sequence length="289" mass="31265">MRALYPGAPHATLCLPFCKLKQDLARCHYLASTDGNRLSAVVAHTRSAIEFTWCRPGRAETLSNLIAQVEHRLPALAFLPVVETEAGDWTAPPGLQSRGRFFRGVLGEGRRGRRALPAGFEFAPFDPESDLGAAAELLGACEPRLAAHMGPGQLGRITRSDYYFADGWFFLRDRALGRRVGLAINGCCPEFGEGFVDWIQVLPAHRGRGLGTAMLSEALRRLEHARFVTVSGSLDDLRAGELFARCGFRQMRRWTILARPEGAPEPGAPSLGAGAGSPSRLRGAASAEG</sequence>
<dbReference type="Proteomes" id="UP000748308">
    <property type="component" value="Unassembled WGS sequence"/>
</dbReference>
<dbReference type="InterPro" id="IPR016181">
    <property type="entry name" value="Acyl_CoA_acyltransferase"/>
</dbReference>
<comment type="caution">
    <text evidence="3">The sequence shown here is derived from an EMBL/GenBank/DDBJ whole genome shotgun (WGS) entry which is preliminary data.</text>
</comment>
<evidence type="ECO:0000313" key="4">
    <source>
        <dbReference type="Proteomes" id="UP000748308"/>
    </source>
</evidence>
<feature type="region of interest" description="Disordered" evidence="1">
    <location>
        <begin position="260"/>
        <end position="289"/>
    </location>
</feature>
<accession>A0A937X726</accession>
<protein>
    <submittedName>
        <fullName evidence="3">GNAT family N-acetyltransferase</fullName>
    </submittedName>
</protein>
<organism evidence="3 4">
    <name type="scientific">Eiseniibacteriota bacterium</name>
    <dbReference type="NCBI Taxonomy" id="2212470"/>
    <lineage>
        <taxon>Bacteria</taxon>
        <taxon>Candidatus Eiseniibacteriota</taxon>
    </lineage>
</organism>
<feature type="compositionally biased region" description="Low complexity" evidence="1">
    <location>
        <begin position="260"/>
        <end position="281"/>
    </location>
</feature>
<evidence type="ECO:0000259" key="2">
    <source>
        <dbReference type="PROSITE" id="PS51186"/>
    </source>
</evidence>
<dbReference type="CDD" id="cd04301">
    <property type="entry name" value="NAT_SF"/>
    <property type="match status" value="1"/>
</dbReference>
<gene>
    <name evidence="3" type="ORF">FJY75_00690</name>
</gene>
<dbReference type="AlphaFoldDB" id="A0A937X726"/>
<dbReference type="GO" id="GO:0016747">
    <property type="term" value="F:acyltransferase activity, transferring groups other than amino-acyl groups"/>
    <property type="evidence" value="ECO:0007669"/>
    <property type="project" value="InterPro"/>
</dbReference>
<name>A0A937X726_UNCEI</name>
<feature type="domain" description="N-acetyltransferase" evidence="2">
    <location>
        <begin position="120"/>
        <end position="266"/>
    </location>
</feature>
<dbReference type="InterPro" id="IPR000182">
    <property type="entry name" value="GNAT_dom"/>
</dbReference>
<dbReference type="SUPFAM" id="SSF55729">
    <property type="entry name" value="Acyl-CoA N-acyltransferases (Nat)"/>
    <property type="match status" value="1"/>
</dbReference>
<evidence type="ECO:0000256" key="1">
    <source>
        <dbReference type="SAM" id="MobiDB-lite"/>
    </source>
</evidence>
<reference evidence="3" key="1">
    <citation type="submission" date="2019-03" db="EMBL/GenBank/DDBJ databases">
        <title>Lake Tanganyika Metagenome-Assembled Genomes (MAGs).</title>
        <authorList>
            <person name="Tran P."/>
        </authorList>
    </citation>
    <scope>NUCLEOTIDE SEQUENCE</scope>
    <source>
        <strain evidence="3">M_DeepCast_400m_m2_100</strain>
    </source>
</reference>
<proteinExistence type="predicted"/>
<dbReference type="Gene3D" id="3.40.630.30">
    <property type="match status" value="1"/>
</dbReference>
<dbReference type="EMBL" id="VGIY01000007">
    <property type="protein sequence ID" value="MBM3316345.1"/>
    <property type="molecule type" value="Genomic_DNA"/>
</dbReference>
<dbReference type="Pfam" id="PF13508">
    <property type="entry name" value="Acetyltransf_7"/>
    <property type="match status" value="1"/>
</dbReference>
<dbReference type="PROSITE" id="PS51186">
    <property type="entry name" value="GNAT"/>
    <property type="match status" value="1"/>
</dbReference>